<evidence type="ECO:0000313" key="1">
    <source>
        <dbReference type="EMBL" id="NJC35030.1"/>
    </source>
</evidence>
<gene>
    <name evidence="1" type="ORF">GGR88_002544</name>
</gene>
<evidence type="ECO:0008006" key="3">
    <source>
        <dbReference type="Google" id="ProtNLM"/>
    </source>
</evidence>
<keyword evidence="2" id="KW-1185">Reference proteome</keyword>
<sequence>MIPPCQPAGATRRDDRRQAMLDAAEALFM</sequence>
<proteinExistence type="predicted"/>
<evidence type="ECO:0000313" key="2">
    <source>
        <dbReference type="Proteomes" id="UP000734218"/>
    </source>
</evidence>
<accession>A0ABX0XQT8</accession>
<organism evidence="1 2">
    <name type="scientific">Sphingomonas jejuensis</name>
    <dbReference type="NCBI Taxonomy" id="904715"/>
    <lineage>
        <taxon>Bacteria</taxon>
        <taxon>Pseudomonadati</taxon>
        <taxon>Pseudomonadota</taxon>
        <taxon>Alphaproteobacteria</taxon>
        <taxon>Sphingomonadales</taxon>
        <taxon>Sphingomonadaceae</taxon>
        <taxon>Sphingomonas</taxon>
    </lineage>
</organism>
<name>A0ABX0XQT8_9SPHN</name>
<dbReference type="EMBL" id="JAATJE010000002">
    <property type="protein sequence ID" value="NJC35030.1"/>
    <property type="molecule type" value="Genomic_DNA"/>
</dbReference>
<comment type="caution">
    <text evidence="1">The sequence shown here is derived from an EMBL/GenBank/DDBJ whole genome shotgun (WGS) entry which is preliminary data.</text>
</comment>
<dbReference type="Proteomes" id="UP000734218">
    <property type="component" value="Unassembled WGS sequence"/>
</dbReference>
<protein>
    <recommendedName>
        <fullName evidence="3">TetR family transcriptional regulator</fullName>
    </recommendedName>
</protein>
<reference evidence="1 2" key="1">
    <citation type="submission" date="2020-03" db="EMBL/GenBank/DDBJ databases">
        <title>Genomic Encyclopedia of Type Strains, Phase IV (KMG-IV): sequencing the most valuable type-strain genomes for metagenomic binning, comparative biology and taxonomic classification.</title>
        <authorList>
            <person name="Goeker M."/>
        </authorList>
    </citation>
    <scope>NUCLEOTIDE SEQUENCE [LARGE SCALE GENOMIC DNA]</scope>
    <source>
        <strain evidence="1 2">DSM 27651</strain>
    </source>
</reference>